<proteinExistence type="predicted"/>
<evidence type="ECO:0000313" key="3">
    <source>
        <dbReference type="RefSeq" id="XP_011639021.1"/>
    </source>
</evidence>
<evidence type="ECO:0000256" key="1">
    <source>
        <dbReference type="SAM" id="SignalP"/>
    </source>
</evidence>
<name>A0A6I9W9U5_9HYME</name>
<dbReference type="AlphaFoldDB" id="A0A6I9W9U5"/>
<reference evidence="3" key="1">
    <citation type="submission" date="2025-08" db="UniProtKB">
        <authorList>
            <consortium name="RefSeq"/>
        </authorList>
    </citation>
    <scope>IDENTIFICATION</scope>
</reference>
<protein>
    <submittedName>
        <fullName evidence="3">Uncharacterized protein LOC105428404</fullName>
    </submittedName>
</protein>
<feature type="signal peptide" evidence="1">
    <location>
        <begin position="1"/>
        <end position="28"/>
    </location>
</feature>
<dbReference type="GeneID" id="105428404"/>
<accession>A0A6I9W9U5</accession>
<feature type="chain" id="PRO_5026769199" evidence="1">
    <location>
        <begin position="29"/>
        <end position="71"/>
    </location>
</feature>
<dbReference type="OrthoDB" id="7765283at2759"/>
<sequence length="71" mass="8592">MFSTMRSKILYSILFLIIFALMHQPIESKKVVIHVPYRVKNVKHTHTIYKIIAHNRGKHKSNDEYYDEYKK</sequence>
<dbReference type="KEGG" id="pbar:105428404"/>
<keyword evidence="1" id="KW-0732">Signal</keyword>
<dbReference type="RefSeq" id="XP_011639021.1">
    <property type="nucleotide sequence ID" value="XM_011640719.2"/>
</dbReference>
<dbReference type="Proteomes" id="UP000504615">
    <property type="component" value="Unplaced"/>
</dbReference>
<evidence type="ECO:0000313" key="2">
    <source>
        <dbReference type="Proteomes" id="UP000504615"/>
    </source>
</evidence>
<gene>
    <name evidence="3" type="primary">LOC105428404</name>
</gene>
<keyword evidence="2" id="KW-1185">Reference proteome</keyword>
<organism evidence="2 3">
    <name type="scientific">Pogonomyrmex barbatus</name>
    <name type="common">red harvester ant</name>
    <dbReference type="NCBI Taxonomy" id="144034"/>
    <lineage>
        <taxon>Eukaryota</taxon>
        <taxon>Metazoa</taxon>
        <taxon>Ecdysozoa</taxon>
        <taxon>Arthropoda</taxon>
        <taxon>Hexapoda</taxon>
        <taxon>Insecta</taxon>
        <taxon>Pterygota</taxon>
        <taxon>Neoptera</taxon>
        <taxon>Endopterygota</taxon>
        <taxon>Hymenoptera</taxon>
        <taxon>Apocrita</taxon>
        <taxon>Aculeata</taxon>
        <taxon>Formicoidea</taxon>
        <taxon>Formicidae</taxon>
        <taxon>Myrmicinae</taxon>
        <taxon>Pogonomyrmex</taxon>
    </lineage>
</organism>